<accession>A0A291BC06</accession>
<reference evidence="3" key="1">
    <citation type="submission" date="2017-04" db="EMBL/GenBank/DDBJ databases">
        <title>Genome evolution of the luminous symbionts of deep sea anglerfish.</title>
        <authorList>
            <person name="Hendry T.A."/>
        </authorList>
    </citation>
    <scope>NUCLEOTIDE SEQUENCE [LARGE SCALE GENOMIC DNA]</scope>
</reference>
<dbReference type="InterPro" id="IPR025668">
    <property type="entry name" value="Tnp_DDE_dom"/>
</dbReference>
<dbReference type="KEGG" id="elux:BTN50_2116"/>
<proteinExistence type="predicted"/>
<evidence type="ECO:0000259" key="1">
    <source>
        <dbReference type="Pfam" id="PF13737"/>
    </source>
</evidence>
<dbReference type="AlphaFoldDB" id="A0A291BC06"/>
<keyword evidence="3" id="KW-1185">Reference proteome</keyword>
<organism evidence="2 3">
    <name type="scientific">Candidatus Enterovibrio altilux</name>
    <dbReference type="NCBI Taxonomy" id="1927128"/>
    <lineage>
        <taxon>Bacteria</taxon>
        <taxon>Pseudomonadati</taxon>
        <taxon>Pseudomonadota</taxon>
        <taxon>Gammaproteobacteria</taxon>
        <taxon>Vibrionales</taxon>
        <taxon>Vibrionaceae</taxon>
        <taxon>Enterovibrio</taxon>
    </lineage>
</organism>
<gene>
    <name evidence="2" type="ORF">BTN50_2116</name>
</gene>
<evidence type="ECO:0000313" key="2">
    <source>
        <dbReference type="EMBL" id="ATF10524.1"/>
    </source>
</evidence>
<dbReference type="EMBL" id="CP020663">
    <property type="protein sequence ID" value="ATF10524.1"/>
    <property type="molecule type" value="Genomic_DNA"/>
</dbReference>
<protein>
    <recommendedName>
        <fullName evidence="1">Transposase DDE domain-containing protein</fullName>
    </recommendedName>
</protein>
<sequence>MKQCNHGSPCLFSDLAITTTLMDKCVFSMSLRGLQGFIHSVF</sequence>
<name>A0A291BC06_9GAMM</name>
<dbReference type="Pfam" id="PF13737">
    <property type="entry name" value="DDE_Tnp_1_5"/>
    <property type="match status" value="1"/>
</dbReference>
<evidence type="ECO:0000313" key="3">
    <source>
        <dbReference type="Proteomes" id="UP000218160"/>
    </source>
</evidence>
<dbReference type="Proteomes" id="UP000218160">
    <property type="component" value="Chromosome 2"/>
</dbReference>
<feature type="domain" description="Transposase DDE" evidence="1">
    <location>
        <begin position="4"/>
        <end position="42"/>
    </location>
</feature>